<dbReference type="OrthoDB" id="6938617at2"/>
<dbReference type="Proteomes" id="UP000067111">
    <property type="component" value="Unassembled WGS sequence"/>
</dbReference>
<proteinExistence type="predicted"/>
<evidence type="ECO:0000313" key="2">
    <source>
        <dbReference type="Proteomes" id="UP000067111"/>
    </source>
</evidence>
<dbReference type="EMBL" id="LRMR01000030">
    <property type="protein sequence ID" value="KWU48851.1"/>
    <property type="molecule type" value="Genomic_DNA"/>
</dbReference>
<dbReference type="AlphaFoldDB" id="A0A0X7JZH4"/>
<accession>A0A0X7JZH4</accession>
<gene>
    <name evidence="1" type="ORF">AWV77_20005</name>
</gene>
<organism evidence="1 2">
    <name type="scientific">Pseudomonas palleroniana</name>
    <dbReference type="NCBI Taxonomy" id="191390"/>
    <lineage>
        <taxon>Bacteria</taxon>
        <taxon>Pseudomonadati</taxon>
        <taxon>Pseudomonadota</taxon>
        <taxon>Gammaproteobacteria</taxon>
        <taxon>Pseudomonadales</taxon>
        <taxon>Pseudomonadaceae</taxon>
        <taxon>Pseudomonas</taxon>
    </lineage>
</organism>
<evidence type="ECO:0000313" key="1">
    <source>
        <dbReference type="EMBL" id="KWU48851.1"/>
    </source>
</evidence>
<reference evidence="2" key="1">
    <citation type="submission" date="2016-01" db="EMBL/GenBank/DDBJ databases">
        <authorList>
            <person name="Gamez R.M."/>
            <person name="Rodriguez F."/>
            <person name="Bernal J.F."/>
            <person name="Agarwala R."/>
            <person name="Landsman D."/>
            <person name="Marino-Ramirez L."/>
        </authorList>
    </citation>
    <scope>NUCLEOTIDE SEQUENCE [LARGE SCALE GENOMIC DNA]</scope>
    <source>
        <strain evidence="2">Ps006</strain>
    </source>
</reference>
<name>A0A0X7JZH4_9PSED</name>
<protein>
    <submittedName>
        <fullName evidence="1">Uncharacterized protein</fullName>
    </submittedName>
</protein>
<sequence length="69" mass="7822">MTTDIQQVNEMEARYALLSDAEFEAGSPEYRYETRLELADDMLERKVIGCGEWQELVEEAVAAYGDDVG</sequence>
<dbReference type="RefSeq" id="WP_060755912.1">
    <property type="nucleotide sequence ID" value="NZ_LRMR01000030.1"/>
</dbReference>
<comment type="caution">
    <text evidence="1">The sequence shown here is derived from an EMBL/GenBank/DDBJ whole genome shotgun (WGS) entry which is preliminary data.</text>
</comment>